<evidence type="ECO:0000256" key="3">
    <source>
        <dbReference type="ARBA" id="ARBA00022705"/>
    </source>
</evidence>
<evidence type="ECO:0000256" key="6">
    <source>
        <dbReference type="SAM" id="MobiDB-lite"/>
    </source>
</evidence>
<evidence type="ECO:0000313" key="7">
    <source>
        <dbReference type="Proteomes" id="UP000694865"/>
    </source>
</evidence>
<name>A0ABM0GRX6_SACKO</name>
<reference evidence="8" key="1">
    <citation type="submission" date="2025-08" db="UniProtKB">
        <authorList>
            <consortium name="RefSeq"/>
        </authorList>
    </citation>
    <scope>IDENTIFICATION</scope>
    <source>
        <tissue evidence="8">Testes</tissue>
    </source>
</reference>
<evidence type="ECO:0000256" key="4">
    <source>
        <dbReference type="ARBA" id="ARBA00023242"/>
    </source>
</evidence>
<accession>A0ABM0GRX6</accession>
<dbReference type="InterPro" id="IPR003874">
    <property type="entry name" value="CDC45"/>
</dbReference>
<keyword evidence="8" id="KW-0132">Cell division</keyword>
<evidence type="ECO:0000256" key="2">
    <source>
        <dbReference type="ARBA" id="ARBA00010727"/>
    </source>
</evidence>
<dbReference type="GeneID" id="100374877"/>
<organism evidence="7 8">
    <name type="scientific">Saccoglossus kowalevskii</name>
    <name type="common">Acorn worm</name>
    <dbReference type="NCBI Taxonomy" id="10224"/>
    <lineage>
        <taxon>Eukaryota</taxon>
        <taxon>Metazoa</taxon>
        <taxon>Hemichordata</taxon>
        <taxon>Enteropneusta</taxon>
        <taxon>Harrimaniidae</taxon>
        <taxon>Saccoglossus</taxon>
    </lineage>
</organism>
<dbReference type="Pfam" id="PF02724">
    <property type="entry name" value="CDC45"/>
    <property type="match status" value="1"/>
</dbReference>
<keyword evidence="7" id="KW-1185">Reference proteome</keyword>
<gene>
    <name evidence="8" type="primary">LOC100374877</name>
</gene>
<protein>
    <submittedName>
        <fullName evidence="8">Cell division control protein 45 homolog</fullName>
    </submittedName>
</protein>
<dbReference type="Proteomes" id="UP000694865">
    <property type="component" value="Unplaced"/>
</dbReference>
<dbReference type="PANTHER" id="PTHR10507">
    <property type="entry name" value="CDC45-RELATED PROTEIN"/>
    <property type="match status" value="1"/>
</dbReference>
<keyword evidence="3" id="KW-0235">DNA replication</keyword>
<evidence type="ECO:0000313" key="8">
    <source>
        <dbReference type="RefSeq" id="XP_002736001.2"/>
    </source>
</evidence>
<dbReference type="PANTHER" id="PTHR10507:SF0">
    <property type="entry name" value="CELL DIVISION CONTROL PROTEIN 45 HOMOLOG"/>
    <property type="match status" value="1"/>
</dbReference>
<comment type="subcellular location">
    <subcellularLocation>
        <location evidence="1">Nucleus</location>
    </subcellularLocation>
</comment>
<proteinExistence type="inferred from homology"/>
<evidence type="ECO:0000256" key="5">
    <source>
        <dbReference type="ARBA" id="ARBA00023306"/>
    </source>
</evidence>
<comment type="similarity">
    <text evidence="2">Belongs to the CDC45 family.</text>
</comment>
<sequence>MFITDFKKEFYDVVLHQRVLVLVALDVDAICACRILQNMFQCDHVQYTLVPVSGRQDLEKAYLEHSEQIEYVVLINCGANIDILDTLQPEENVQFYICDSHRPIDLVNIYNETQIKLLMKKEDDFSNIPDYEKVFRDEESDDEDRDSGNESDGSAPSGKRRRLDEDALEQQIEKRRKLRMWEEERQDILFRYEEFSFHGTSSALVLFEELSWKMSKDTSELLWLAIVGLSSQIVIGKIERDKYVSDVDELNRHVSRHNHPLNDQDMAVSVDCLRIAFNRELRLSLYRHWSIFDSLFHSVYTACSFKVWTMKGKKKLHEFLADMGLPLVESKQKYTSMDMALRENLTDWINKSAEKYGLDDMFHPSFQAQYGFKNKFCATDFVYAVGAVLESADKNKSDEQKFLQAFDCLKRSNLDLLEIGLDTAKKQMTAILEQVRTLLDMNQVICAGPFLYAYVQSGSPDVQFFSRPICLILLARFTLEAYINVSKSKRAKTLPLVMSAPMDLERGTSIVVGIPPKREQEILTKNFFGRAFEQASEKTNCRTLLDNFDSSIIEIKTEDRSKFFDALISLLS</sequence>
<keyword evidence="5" id="KW-0131">Cell cycle</keyword>
<dbReference type="GO" id="GO:0051301">
    <property type="term" value="P:cell division"/>
    <property type="evidence" value="ECO:0007669"/>
    <property type="project" value="UniProtKB-KW"/>
</dbReference>
<dbReference type="RefSeq" id="XP_002736001.2">
    <property type="nucleotide sequence ID" value="XM_002735955.2"/>
</dbReference>
<feature type="region of interest" description="Disordered" evidence="6">
    <location>
        <begin position="136"/>
        <end position="165"/>
    </location>
</feature>
<evidence type="ECO:0000256" key="1">
    <source>
        <dbReference type="ARBA" id="ARBA00004123"/>
    </source>
</evidence>
<keyword evidence="4" id="KW-0539">Nucleus</keyword>